<evidence type="ECO:0000256" key="5">
    <source>
        <dbReference type="ARBA" id="ARBA00022763"/>
    </source>
</evidence>
<evidence type="ECO:0000256" key="7">
    <source>
        <dbReference type="ARBA" id="ARBA00022842"/>
    </source>
</evidence>
<dbReference type="NCBIfam" id="NF005932">
    <property type="entry name" value="PRK07956.1"/>
    <property type="match status" value="1"/>
</dbReference>
<feature type="binding site" evidence="12">
    <location>
        <position position="345"/>
    </location>
    <ligand>
        <name>Zn(2+)</name>
        <dbReference type="ChEBI" id="CHEBI:29105"/>
    </ligand>
</feature>
<dbReference type="InterPro" id="IPR003583">
    <property type="entry name" value="Hlx-hairpin-Hlx_DNA-bd_motif"/>
</dbReference>
<keyword evidence="9 12" id="KW-0234">DNA repair</keyword>
<comment type="cofactor">
    <cofactor evidence="12">
        <name>Mg(2+)</name>
        <dbReference type="ChEBI" id="CHEBI:18420"/>
    </cofactor>
    <cofactor evidence="12">
        <name>Mn(2+)</name>
        <dbReference type="ChEBI" id="CHEBI:29035"/>
    </cofactor>
</comment>
<evidence type="ECO:0000256" key="8">
    <source>
        <dbReference type="ARBA" id="ARBA00023027"/>
    </source>
</evidence>
<dbReference type="GO" id="GO:0006260">
    <property type="term" value="P:DNA replication"/>
    <property type="evidence" value="ECO:0007669"/>
    <property type="project" value="UniProtKB-KW"/>
</dbReference>
<dbReference type="EC" id="6.5.1.2" evidence="12"/>
<keyword evidence="5 12" id="KW-0227">DNA damage</keyword>
<feature type="binding site" evidence="12">
    <location>
        <position position="367"/>
    </location>
    <ligand>
        <name>Zn(2+)</name>
        <dbReference type="ChEBI" id="CHEBI:29105"/>
    </ligand>
</feature>
<dbReference type="NCBIfam" id="TIGR00575">
    <property type="entry name" value="dnlj"/>
    <property type="match status" value="1"/>
</dbReference>
<comment type="caution">
    <text evidence="12">Lacks conserved residue(s) required for the propagation of feature annotation.</text>
</comment>
<keyword evidence="7 12" id="KW-0460">Magnesium</keyword>
<comment type="function">
    <text evidence="1 12">DNA ligase that catalyzes the formation of phosphodiester linkages between 5'-phosphoryl and 3'-hydroxyl groups in double-stranded DNA using NAD as a coenzyme and as the energy source for the reaction. It is essential for DNA replication and repair of damaged DNA.</text>
</comment>
<evidence type="ECO:0000256" key="12">
    <source>
        <dbReference type="HAMAP-Rule" id="MF_01588"/>
    </source>
</evidence>
<evidence type="ECO:0000256" key="9">
    <source>
        <dbReference type="ARBA" id="ARBA00023204"/>
    </source>
</evidence>
<dbReference type="InterPro" id="IPR001679">
    <property type="entry name" value="DNA_ligase"/>
</dbReference>
<dbReference type="InterPro" id="IPR036420">
    <property type="entry name" value="BRCT_dom_sf"/>
</dbReference>
<dbReference type="Gene3D" id="1.10.150.20">
    <property type="entry name" value="5' to 3' exonuclease, C-terminal subdomain"/>
    <property type="match status" value="2"/>
</dbReference>
<comment type="similarity">
    <text evidence="12">Belongs to the NAD-dependent DNA ligase family. LigA subfamily.</text>
</comment>
<dbReference type="InterPro" id="IPR012340">
    <property type="entry name" value="NA-bd_OB-fold"/>
</dbReference>
<dbReference type="PROSITE" id="PS50172">
    <property type="entry name" value="BRCT"/>
    <property type="match status" value="1"/>
</dbReference>
<feature type="domain" description="BRCT" evidence="13">
    <location>
        <begin position="526"/>
        <end position="607"/>
    </location>
</feature>
<evidence type="ECO:0000256" key="4">
    <source>
        <dbReference type="ARBA" id="ARBA00022723"/>
    </source>
</evidence>
<dbReference type="HAMAP" id="MF_01588">
    <property type="entry name" value="DNA_ligase_A"/>
    <property type="match status" value="1"/>
</dbReference>
<dbReference type="InterPro" id="IPR013840">
    <property type="entry name" value="DNAligase_N"/>
</dbReference>
<name>A0A6N2TXP8_9FIRM</name>
<dbReference type="Pfam" id="PF12826">
    <property type="entry name" value="HHH_2"/>
    <property type="match status" value="1"/>
</dbReference>
<feature type="active site" description="N6-AMP-lysine intermediate" evidence="12">
    <location>
        <position position="60"/>
    </location>
</feature>
<dbReference type="GO" id="GO:0046872">
    <property type="term" value="F:metal ion binding"/>
    <property type="evidence" value="ECO:0007669"/>
    <property type="project" value="UniProtKB-KW"/>
</dbReference>
<dbReference type="InterPro" id="IPR041663">
    <property type="entry name" value="DisA/LigA_HHH"/>
</dbReference>
<dbReference type="PIRSF" id="PIRSF001604">
    <property type="entry name" value="LigA"/>
    <property type="match status" value="1"/>
</dbReference>
<evidence type="ECO:0000313" key="14">
    <source>
        <dbReference type="EMBL" id="VYT10764.1"/>
    </source>
</evidence>
<dbReference type="SUPFAM" id="SSF56091">
    <property type="entry name" value="DNA ligase/mRNA capping enzyme, catalytic domain"/>
    <property type="match status" value="1"/>
</dbReference>
<dbReference type="Pfam" id="PF03120">
    <property type="entry name" value="OB_DNA_ligase"/>
    <property type="match status" value="1"/>
</dbReference>
<reference evidence="14" key="1">
    <citation type="submission" date="2019-11" db="EMBL/GenBank/DDBJ databases">
        <authorList>
            <person name="Feng L."/>
        </authorList>
    </citation>
    <scope>NUCLEOTIDE SEQUENCE</scope>
    <source>
        <strain evidence="14">BgluceraseaLFYP119</strain>
    </source>
</reference>
<gene>
    <name evidence="12 14" type="primary">ligA</name>
    <name evidence="14" type="ORF">BGLFYP119_01830</name>
</gene>
<dbReference type="EMBL" id="CACRST010000017">
    <property type="protein sequence ID" value="VYT10764.1"/>
    <property type="molecule type" value="Genomic_DNA"/>
</dbReference>
<keyword evidence="4 12" id="KW-0479">Metal-binding</keyword>
<feature type="binding site" evidence="12">
    <location>
        <begin position="36"/>
        <end position="37"/>
    </location>
    <ligand>
        <name>NAD(+)</name>
        <dbReference type="ChEBI" id="CHEBI:57540"/>
    </ligand>
</feature>
<keyword evidence="8 12" id="KW-0520">NAD</keyword>
<sequence length="607" mass="67709">MEKETGIVLADSPTVNVGYEAVDALPKETHESPMLSLDKTKDREALREFIGEHKTLLSWKMDGLTIVLTYENGQLQKAVTRGNGIVGEVITNNARVFKNIPLKIAYTGRLVLRGEAVITYSDFERINNSLEDVDARYKNPRNLCSGSVRQLNNQITAERNVRFYAFSLVSAQDEDMHNSREYQMEWLRSQGFEVVEYRTVTGATLDAAMDYFSKAVETNDFPSDGLVALYDDIAYGDSLGSTAKFPRNAFAFKWADEIRETTLKEIEWSPSRTGLINPIAVFEPVELEGTTVSRASVHNVSIVKELQLGIGDSIQVYKANMIIPQIAENLTRSSNLTIPDACPACGHQTEIIKENDVEALYCTNPDCAAKKIKAFTLFVSRDAMNIDGLSEATLEKFIARGFIHNFGDIYEINRYRDEIINMDGFGQKSFDNLLESLEKSRDTTLAKVIYSLGIANIGLANAKVICRHFDDDLEAIRHADLEEISAIDGIGPVIAGNLVDYFQKEENNQKLDQLLCHLRIQKEEKTGEQIFAGMNFVITGSLNHFSNRSEAKNLIESLGGKVTGSVTKKTAYLINNDQTSGSSKNKKARELGIPILSEEDFLALSRQ</sequence>
<dbReference type="SUPFAM" id="SSF50249">
    <property type="entry name" value="Nucleic acid-binding proteins"/>
    <property type="match status" value="1"/>
</dbReference>
<dbReference type="AlphaFoldDB" id="A0A6N2TXP8"/>
<evidence type="ECO:0000256" key="1">
    <source>
        <dbReference type="ARBA" id="ARBA00004067"/>
    </source>
</evidence>
<dbReference type="CDD" id="cd17748">
    <property type="entry name" value="BRCT_DNA_ligase_like"/>
    <property type="match status" value="1"/>
</dbReference>
<feature type="binding site" evidence="12">
    <location>
        <position position="342"/>
    </location>
    <ligand>
        <name>Zn(2+)</name>
        <dbReference type="ChEBI" id="CHEBI:29105"/>
    </ligand>
</feature>
<dbReference type="SMART" id="SM00532">
    <property type="entry name" value="LIGANc"/>
    <property type="match status" value="1"/>
</dbReference>
<dbReference type="GO" id="GO:0003677">
    <property type="term" value="F:DNA binding"/>
    <property type="evidence" value="ECO:0007669"/>
    <property type="project" value="InterPro"/>
</dbReference>
<evidence type="ECO:0000256" key="3">
    <source>
        <dbReference type="ARBA" id="ARBA00022705"/>
    </source>
</evidence>
<evidence type="ECO:0000256" key="6">
    <source>
        <dbReference type="ARBA" id="ARBA00022833"/>
    </source>
</evidence>
<evidence type="ECO:0000256" key="11">
    <source>
        <dbReference type="ARBA" id="ARBA00034005"/>
    </source>
</evidence>
<keyword evidence="10 12" id="KW-0464">Manganese</keyword>
<dbReference type="Pfam" id="PF00533">
    <property type="entry name" value="BRCT"/>
    <property type="match status" value="1"/>
</dbReference>
<proteinExistence type="inferred from homology"/>
<dbReference type="SMART" id="SM00278">
    <property type="entry name" value="HhH1"/>
    <property type="match status" value="3"/>
</dbReference>
<feature type="binding site" evidence="12">
    <location>
        <position position="253"/>
    </location>
    <ligand>
        <name>NAD(+)</name>
        <dbReference type="ChEBI" id="CHEBI:57540"/>
    </ligand>
</feature>
<dbReference type="GO" id="GO:0006281">
    <property type="term" value="P:DNA repair"/>
    <property type="evidence" value="ECO:0007669"/>
    <property type="project" value="UniProtKB-KW"/>
</dbReference>
<feature type="binding site" evidence="12">
    <location>
        <position position="115"/>
    </location>
    <ligand>
        <name>NAD(+)</name>
        <dbReference type="ChEBI" id="CHEBI:57540"/>
    </ligand>
</feature>
<feature type="binding site" evidence="12">
    <location>
        <position position="81"/>
    </location>
    <ligand>
        <name>NAD(+)</name>
        <dbReference type="ChEBI" id="CHEBI:57540"/>
    </ligand>
</feature>
<evidence type="ECO:0000259" key="13">
    <source>
        <dbReference type="PROSITE" id="PS50172"/>
    </source>
</evidence>
<dbReference type="InterPro" id="IPR013839">
    <property type="entry name" value="DNAligase_adenylation"/>
</dbReference>
<protein>
    <recommendedName>
        <fullName evidence="12">DNA ligase</fullName>
        <ecNumber evidence="12">6.5.1.2</ecNumber>
    </recommendedName>
    <alternativeName>
        <fullName evidence="12">Polydeoxyribonucleotide synthase [NAD(+)]</fullName>
    </alternativeName>
</protein>
<keyword evidence="2 12" id="KW-0436">Ligase</keyword>
<dbReference type="Gene3D" id="3.30.470.30">
    <property type="entry name" value="DNA ligase/mRNA capping enzyme"/>
    <property type="match status" value="1"/>
</dbReference>
<accession>A0A6N2TXP8</accession>
<dbReference type="SUPFAM" id="SSF47781">
    <property type="entry name" value="RuvA domain 2-like"/>
    <property type="match status" value="1"/>
</dbReference>
<evidence type="ECO:0000256" key="2">
    <source>
        <dbReference type="ARBA" id="ARBA00022598"/>
    </source>
</evidence>
<evidence type="ECO:0000256" key="10">
    <source>
        <dbReference type="ARBA" id="ARBA00023211"/>
    </source>
</evidence>
<dbReference type="GO" id="GO:0003911">
    <property type="term" value="F:DNA ligase (NAD+) activity"/>
    <property type="evidence" value="ECO:0007669"/>
    <property type="project" value="UniProtKB-UniRule"/>
</dbReference>
<organism evidence="14">
    <name type="scientific">Blautia glucerasea</name>
    <dbReference type="NCBI Taxonomy" id="536633"/>
    <lineage>
        <taxon>Bacteria</taxon>
        <taxon>Bacillati</taxon>
        <taxon>Bacillota</taxon>
        <taxon>Clostridia</taxon>
        <taxon>Lachnospirales</taxon>
        <taxon>Lachnospiraceae</taxon>
        <taxon>Blautia</taxon>
    </lineage>
</organism>
<dbReference type="SMART" id="SM00292">
    <property type="entry name" value="BRCT"/>
    <property type="match status" value="1"/>
</dbReference>
<dbReference type="Gene3D" id="3.40.50.10190">
    <property type="entry name" value="BRCT domain"/>
    <property type="match status" value="1"/>
</dbReference>
<dbReference type="InterPro" id="IPR010994">
    <property type="entry name" value="RuvA_2-like"/>
</dbReference>
<dbReference type="Gene3D" id="2.40.50.140">
    <property type="entry name" value="Nucleic acid-binding proteins"/>
    <property type="match status" value="1"/>
</dbReference>
<keyword evidence="6 12" id="KW-0862">Zinc</keyword>
<dbReference type="InterPro" id="IPR001357">
    <property type="entry name" value="BRCT_dom"/>
</dbReference>
<comment type="catalytic activity">
    <reaction evidence="11 12">
        <text>NAD(+) + (deoxyribonucleotide)n-3'-hydroxyl + 5'-phospho-(deoxyribonucleotide)m = (deoxyribonucleotide)n+m + AMP + beta-nicotinamide D-nucleotide.</text>
        <dbReference type="EC" id="6.5.1.2"/>
    </reaction>
</comment>
<keyword evidence="3 12" id="KW-0235">DNA replication</keyword>
<dbReference type="Pfam" id="PF01653">
    <property type="entry name" value="DNA_ligase_aden"/>
    <property type="match status" value="1"/>
</dbReference>
<dbReference type="InterPro" id="IPR004150">
    <property type="entry name" value="NAD_DNA_ligase_OB"/>
</dbReference>
<dbReference type="SUPFAM" id="SSF52113">
    <property type="entry name" value="BRCT domain"/>
    <property type="match status" value="1"/>
</dbReference>